<dbReference type="Proteomes" id="UP000462212">
    <property type="component" value="Unassembled WGS sequence"/>
</dbReference>
<name>A0A8H8RXA2_9HELO</name>
<evidence type="ECO:0000259" key="1">
    <source>
        <dbReference type="Pfam" id="PF07992"/>
    </source>
</evidence>
<comment type="caution">
    <text evidence="2">The sequence shown here is derived from an EMBL/GenBank/DDBJ whole genome shotgun (WGS) entry which is preliminary data.</text>
</comment>
<dbReference type="PANTHER" id="PTHR43735">
    <property type="entry name" value="APOPTOSIS-INDUCING FACTOR 1"/>
    <property type="match status" value="1"/>
</dbReference>
<dbReference type="GO" id="GO:0004174">
    <property type="term" value="F:electron-transferring-flavoprotein dehydrogenase activity"/>
    <property type="evidence" value="ECO:0007669"/>
    <property type="project" value="TreeGrafter"/>
</dbReference>
<protein>
    <submittedName>
        <fullName evidence="2">Oxidoreductase</fullName>
    </submittedName>
</protein>
<dbReference type="EMBL" id="QGMJ01000060">
    <property type="protein sequence ID" value="TVY43638.1"/>
    <property type="molecule type" value="Genomic_DNA"/>
</dbReference>
<dbReference type="Pfam" id="PF07992">
    <property type="entry name" value="Pyr_redox_2"/>
    <property type="match status" value="1"/>
</dbReference>
<keyword evidence="3" id="KW-1185">Reference proteome</keyword>
<dbReference type="PRINTS" id="PR00411">
    <property type="entry name" value="PNDRDTASEI"/>
</dbReference>
<dbReference type="InterPro" id="IPR023753">
    <property type="entry name" value="FAD/NAD-binding_dom"/>
</dbReference>
<dbReference type="InterPro" id="IPR036188">
    <property type="entry name" value="FAD/NAD-bd_sf"/>
</dbReference>
<dbReference type="AlphaFoldDB" id="A0A8H8RXA2"/>
<dbReference type="OrthoDB" id="202203at2759"/>
<organism evidence="2 3">
    <name type="scientific">Lachnellula subtilissima</name>
    <dbReference type="NCBI Taxonomy" id="602034"/>
    <lineage>
        <taxon>Eukaryota</taxon>
        <taxon>Fungi</taxon>
        <taxon>Dikarya</taxon>
        <taxon>Ascomycota</taxon>
        <taxon>Pezizomycotina</taxon>
        <taxon>Leotiomycetes</taxon>
        <taxon>Helotiales</taxon>
        <taxon>Lachnaceae</taxon>
        <taxon>Lachnellula</taxon>
    </lineage>
</organism>
<reference evidence="2 3" key="1">
    <citation type="submission" date="2018-05" db="EMBL/GenBank/DDBJ databases">
        <title>Genome sequencing and assembly of the regulated plant pathogen Lachnellula willkommii and related sister species for the development of diagnostic species identification markers.</title>
        <authorList>
            <person name="Giroux E."/>
            <person name="Bilodeau G."/>
        </authorList>
    </citation>
    <scope>NUCLEOTIDE SEQUENCE [LARGE SCALE GENOMIC DNA]</scope>
    <source>
        <strain evidence="2 3">CBS 197.66</strain>
    </source>
</reference>
<sequence length="419" mass="44294">MSASHEIVVLGGNFGGIGLVHYLFKITIPSLQKLDPTKTFHITLVTPNTDLFFKIGSPRALINDKLIPESKILRPLSEGFSKYRPEQFTLAQALATSHDASKRTITITPVGSETTQELPYDSLFIATGTTSSSPLWTFHPDPALTSAAFKSLHASLPTAKTVLIAGGGAVGIETAGEIATFFPSIKVTLLSGAAQLLPNQSPVLGPRAQAYLETHAKVEVIHNLRVQGSDVSETGTTVTLSDGSTKTADLYIDATGGKANTAFLKADWLDGTKRVLTSDAYFRVKGNGSDDVEGVYVLGDVVAGSANTAMALDGQTPTVASAFAVDFARKVIGVEAGEKKNPGLLGGLLGLVFGKKDASPSLVEFKPMKDTILVPVGPHGGVGLVMGWRFPSFFISKVKGKNFLLELVDPLLTGDKWKA</sequence>
<gene>
    <name evidence="2" type="primary">ptaL_0</name>
    <name evidence="2" type="ORF">LSUB1_G000996</name>
</gene>
<dbReference type="Gene3D" id="3.50.50.100">
    <property type="match status" value="1"/>
</dbReference>
<dbReference type="PANTHER" id="PTHR43735:SF25">
    <property type="entry name" value="NAD(P)H DEHYDROGENASE 3"/>
    <property type="match status" value="1"/>
</dbReference>
<dbReference type="SUPFAM" id="SSF51905">
    <property type="entry name" value="FAD/NAD(P)-binding domain"/>
    <property type="match status" value="2"/>
</dbReference>
<feature type="domain" description="FAD/NAD(P)-binding" evidence="1">
    <location>
        <begin position="6"/>
        <end position="307"/>
    </location>
</feature>
<accession>A0A8H8RXA2</accession>
<evidence type="ECO:0000313" key="2">
    <source>
        <dbReference type="EMBL" id="TVY43638.1"/>
    </source>
</evidence>
<dbReference type="GO" id="GO:0050660">
    <property type="term" value="F:flavin adenine dinucleotide binding"/>
    <property type="evidence" value="ECO:0007669"/>
    <property type="project" value="TreeGrafter"/>
</dbReference>
<dbReference type="PRINTS" id="PR00368">
    <property type="entry name" value="FADPNR"/>
</dbReference>
<dbReference type="GO" id="GO:0005737">
    <property type="term" value="C:cytoplasm"/>
    <property type="evidence" value="ECO:0007669"/>
    <property type="project" value="TreeGrafter"/>
</dbReference>
<evidence type="ECO:0000313" key="3">
    <source>
        <dbReference type="Proteomes" id="UP000462212"/>
    </source>
</evidence>
<proteinExistence type="predicted"/>